<evidence type="ECO:0000313" key="1">
    <source>
        <dbReference type="EMBL" id="GAA4242614.1"/>
    </source>
</evidence>
<proteinExistence type="predicted"/>
<dbReference type="EMBL" id="BAABAS010000035">
    <property type="protein sequence ID" value="GAA4242614.1"/>
    <property type="molecule type" value="Genomic_DNA"/>
</dbReference>
<evidence type="ECO:0000313" key="2">
    <source>
        <dbReference type="Proteomes" id="UP001501710"/>
    </source>
</evidence>
<keyword evidence="2" id="KW-1185">Reference proteome</keyword>
<organism evidence="1 2">
    <name type="scientific">Actinomadura meridiana</name>
    <dbReference type="NCBI Taxonomy" id="559626"/>
    <lineage>
        <taxon>Bacteria</taxon>
        <taxon>Bacillati</taxon>
        <taxon>Actinomycetota</taxon>
        <taxon>Actinomycetes</taxon>
        <taxon>Streptosporangiales</taxon>
        <taxon>Thermomonosporaceae</taxon>
        <taxon>Actinomadura</taxon>
    </lineage>
</organism>
<protein>
    <submittedName>
        <fullName evidence="1">Uncharacterized protein</fullName>
    </submittedName>
</protein>
<dbReference type="Proteomes" id="UP001501710">
    <property type="component" value="Unassembled WGS sequence"/>
</dbReference>
<dbReference type="SUPFAM" id="SSF53756">
    <property type="entry name" value="UDP-Glycosyltransferase/glycogen phosphorylase"/>
    <property type="match status" value="1"/>
</dbReference>
<reference evidence="2" key="1">
    <citation type="journal article" date="2019" name="Int. J. Syst. Evol. Microbiol.">
        <title>The Global Catalogue of Microorganisms (GCM) 10K type strain sequencing project: providing services to taxonomists for standard genome sequencing and annotation.</title>
        <authorList>
            <consortium name="The Broad Institute Genomics Platform"/>
            <consortium name="The Broad Institute Genome Sequencing Center for Infectious Disease"/>
            <person name="Wu L."/>
            <person name="Ma J."/>
        </authorList>
    </citation>
    <scope>NUCLEOTIDE SEQUENCE [LARGE SCALE GENOMIC DNA]</scope>
    <source>
        <strain evidence="2">JCM 17440</strain>
    </source>
</reference>
<comment type="caution">
    <text evidence="1">The sequence shown here is derived from an EMBL/GenBank/DDBJ whole genome shotgun (WGS) entry which is preliminary data.</text>
</comment>
<gene>
    <name evidence="1" type="ORF">GCM10022254_76270</name>
</gene>
<name>A0ABP8CS14_9ACTN</name>
<accession>A0ABP8CS14</accession>
<sequence length="540" mass="58250">MTALHRDAATVRTERSVLAVAHSVTSTTRLMDAMAALDGDLRLQCYFTEIPGATVPDGVARFLSDLEVREIPWEQAVRRRFDLAVSAASSGPVDQIDAPLMSIPHGAGYNKHLGAGAQVYGLSREQLLRGGRVVPSVLVLSHEGQVRQLADQCPEALDAALVAGDPCYDRLVAGMPWRDDYRAALGVRADQRLVVVSSTWGAESLLGRGPEVPARLLADLPVDEYRVAAVFHPNVWHGHGVWQLRAWLADCRRAGLLVIPPREGWRAALVAADAVVGDHGSVTLYAAALGRPVLMGFAASGEVVAGTAMAELGRVAPVLDHRPVDAQIEATIARGWEGAGLSAASFAVQGRSSEVLRAEMYRLMDLAPPPGRVRVLPVPPPYPEPRRWEDAERPALVASVTVEEAPGRVVFGVERIPAEVADLRTTPRGGHLVVDGTETDHRLRGLADVLVRRHDAGHRPVFKGDEARTVAETSADGSCRVRVRDGCAVVVRARGMIDPGVLASVVHAWVERRRLLDDLPKETVVRIGTRVLPFTWEPSG</sequence>
<dbReference type="RefSeq" id="WP_344908106.1">
    <property type="nucleotide sequence ID" value="NZ_BAABAS010000035.1"/>
</dbReference>